<dbReference type="Gene3D" id="3.40.50.300">
    <property type="entry name" value="P-loop containing nucleotide triphosphate hydrolases"/>
    <property type="match status" value="1"/>
</dbReference>
<dbReference type="Pfam" id="PF13855">
    <property type="entry name" value="LRR_8"/>
    <property type="match status" value="1"/>
</dbReference>
<dbReference type="Gene3D" id="1.10.8.430">
    <property type="entry name" value="Helical domain of apoptotic protease-activating factors"/>
    <property type="match status" value="1"/>
</dbReference>
<dbReference type="InterPro" id="IPR001611">
    <property type="entry name" value="Leu-rich_rpt"/>
</dbReference>
<keyword evidence="6" id="KW-0067">ATP-binding</keyword>
<dbReference type="InterPro" id="IPR042197">
    <property type="entry name" value="Apaf_helical"/>
</dbReference>
<sequence>MHSRHARDDVSLIPHGGRELWSHFEASQLKEDATAYERRRHLRGGEPQFRPPYDNRRRHFREKVGPQYEPKFRPPHDNGRRHLREGKGEELPGLLELRARDSWRMCLASYEQLSEHHRSALGESESPTDKTHHTKLLLSRYLCGPFQSIVILITGKVVKSAPSSAVPIYRPKKKAVKMARQRDPFWDFVEKLDDGPFNCTFCGYKFAAATSVSRIKLHLSKVRGRGVAICDKVPEDVQEAAFQAVHGGNKRHKTIASSSNFNENSILTTPQEQNNEVDNLAGDAGRIQAPGTMGQALERFLEEINNVMEDDIENGTGGVVQPGAGSSSSGGLTGNTNETPGDPLPTILHVEVDNVAPQRQHLERVTGQPVVRGSSHERPLVNHDELQEDSSQPTDPPCLTHGRYHDQLRTPLVNMVGDPGQPVVRHSSREALQRNGDDSGRDVFLTEELTGGEFENNKNAIWSWIMNDEASSSIGIYGMGGLGKTTLLTHIYNHLLQEPGTFPHVHWITVSQDFSVYKLQNLIARDIRLDLSNEDNERKRAAKMSKALIEKQRWLLILDDLWNCFDFDVVGIPIQVKGCKLILTTRSFEVCQRMVCQETIKVEPLSMEEAWALFTKILGRIPSEVEEIAKSMARECAGLPLGIKTMAGTMRGVDDICEWRNALEELKQSRVRQEGMDEEVFQILRFSYMHLKESALQQCFLYCALFPEDFMIPREHLIAYLIDEGVIKGLKSREAEFNKGHSMLNKLERVCLLESAEKWGDDERYVKMHDLIRDMAIQIQQENSQCMVKAGEQLRELPGAEEWTENLMRVSLMHNQIEKIPSGHSPRCPSLSTLLLCGNQLVLIADSFFEQLHELKVLDLSYTGITKPPDSVSELVNLTALLLIGCKMLRHVPSLEKLRALKRLDLSGSLALEKMPQGMECLCNLSYLIMDGCGEKEFPSGLLPKLSHLQVFVLLEDSVVDNRFIFPLYSPITVKGKDVGCLRKLETLECHFEGCSDFVEYLNSQDKTRLLKKYRIAVGLLHHNHYEHDKNKVIVLSKLSINRDGDFRDMFPEDIQQLTIDECDDAKSLCNVSSLIKYATDLEYIYISSCNSMESLVSSSWFNCSGCKSMKKLFPLVLLPSLVNLEEITVEECEKMEEIILGTRSDEEGVMGEESSNNEFKLPKLRLLHLVGLPELKSICNATLICDSLEVIWIIECVFVASFGPQIRQSMHRHVQKGLEQLRFLAQIVHLGQSANLAVRGLSSIRPQQRLNSSSNVPLHPSCSLPSASFPGQITAAPFPFKPPATPGEPYNSSRVPPPQSRPHHLLSSDSLHTDSKGIGSFFFQPGPVHASEATSLRHSTASGSSSTTSATASSAPEHSFCMQEDGGKIIPPVGFLCWARPVLAQLVLFDGPG</sequence>
<dbReference type="Pfam" id="PF00931">
    <property type="entry name" value="NB-ARC"/>
    <property type="match status" value="1"/>
</dbReference>
<feature type="compositionally biased region" description="Basic and acidic residues" evidence="7">
    <location>
        <begin position="70"/>
        <end position="87"/>
    </location>
</feature>
<feature type="domain" description="Disease resistance protein At4g27190-like leucine-rich repeats" evidence="9">
    <location>
        <begin position="1105"/>
        <end position="1197"/>
    </location>
</feature>
<keyword evidence="5" id="KW-0611">Plant defense</keyword>
<dbReference type="InterPro" id="IPR002182">
    <property type="entry name" value="NB-ARC"/>
</dbReference>
<keyword evidence="4" id="KW-0547">Nucleotide-binding</keyword>
<dbReference type="Pfam" id="PF23247">
    <property type="entry name" value="LRR_RPS2"/>
    <property type="match status" value="1"/>
</dbReference>
<dbReference type="PRINTS" id="PR00364">
    <property type="entry name" value="DISEASERSIST"/>
</dbReference>
<keyword evidence="2" id="KW-0433">Leucine-rich repeat</keyword>
<dbReference type="Pfam" id="PF23559">
    <property type="entry name" value="WHD_DRP"/>
    <property type="match status" value="1"/>
</dbReference>
<evidence type="ECO:0000256" key="3">
    <source>
        <dbReference type="ARBA" id="ARBA00022737"/>
    </source>
</evidence>
<dbReference type="InterPro" id="IPR057135">
    <property type="entry name" value="At4g27190-like_LRR"/>
</dbReference>
<feature type="region of interest" description="Disordered" evidence="7">
    <location>
        <begin position="1333"/>
        <end position="1358"/>
    </location>
</feature>
<dbReference type="SUPFAM" id="SSF52058">
    <property type="entry name" value="L domain-like"/>
    <property type="match status" value="1"/>
</dbReference>
<dbReference type="PANTHER" id="PTHR33463:SF187">
    <property type="entry name" value="AND NB-ARC DOMAIN DISEASE RESISTANCE PROTEIN, PUTATIVE-RELATED"/>
    <property type="match status" value="1"/>
</dbReference>
<evidence type="ECO:0000259" key="8">
    <source>
        <dbReference type="Pfam" id="PF00931"/>
    </source>
</evidence>
<dbReference type="InterPro" id="IPR027417">
    <property type="entry name" value="P-loop_NTPase"/>
</dbReference>
<accession>Q19PN1</accession>
<comment type="similarity">
    <text evidence="1">Belongs to the disease resistance NB-LRR family.</text>
</comment>
<feature type="region of interest" description="Disordered" evidence="7">
    <location>
        <begin position="41"/>
        <end position="87"/>
    </location>
</feature>
<reference evidence="11" key="1">
    <citation type="submission" date="2006-04" db="EMBL/GenBank/DDBJ databases">
        <title>Cloning and characterization of NBS-LRR type of disease resistance-like protein.</title>
        <authorList>
            <person name="Zhang Z.Y."/>
            <person name="Zhang Q."/>
        </authorList>
    </citation>
    <scope>NUCLEOTIDE SEQUENCE</scope>
</reference>
<evidence type="ECO:0000256" key="1">
    <source>
        <dbReference type="ARBA" id="ARBA00008894"/>
    </source>
</evidence>
<dbReference type="Gene3D" id="1.10.10.10">
    <property type="entry name" value="Winged helix-like DNA-binding domain superfamily/Winged helix DNA-binding domain"/>
    <property type="match status" value="1"/>
</dbReference>
<dbReference type="SUPFAM" id="SSF52540">
    <property type="entry name" value="P-loop containing nucleoside triphosphate hydrolases"/>
    <property type="match status" value="1"/>
</dbReference>
<feature type="domain" description="Disease resistance protein winged helix" evidence="10">
    <location>
        <begin position="705"/>
        <end position="776"/>
    </location>
</feature>
<feature type="region of interest" description="Disordered" evidence="7">
    <location>
        <begin position="313"/>
        <end position="340"/>
    </location>
</feature>
<evidence type="ECO:0000256" key="5">
    <source>
        <dbReference type="ARBA" id="ARBA00022821"/>
    </source>
</evidence>
<organism evidence="11">
    <name type="scientific">Populus trichocarpa</name>
    <name type="common">Western balsam poplar</name>
    <name type="synonym">Populus balsamifera subsp. trichocarpa</name>
    <dbReference type="NCBI Taxonomy" id="3694"/>
    <lineage>
        <taxon>Eukaryota</taxon>
        <taxon>Viridiplantae</taxon>
        <taxon>Streptophyta</taxon>
        <taxon>Embryophyta</taxon>
        <taxon>Tracheophyta</taxon>
        <taxon>Spermatophyta</taxon>
        <taxon>Magnoliopsida</taxon>
        <taxon>eudicotyledons</taxon>
        <taxon>Gunneridae</taxon>
        <taxon>Pentapetalae</taxon>
        <taxon>rosids</taxon>
        <taxon>fabids</taxon>
        <taxon>Malpighiales</taxon>
        <taxon>Salicaceae</taxon>
        <taxon>Saliceae</taxon>
        <taxon>Populus</taxon>
    </lineage>
</organism>
<dbReference type="FunFam" id="1.10.8.430:FF:000003">
    <property type="entry name" value="Probable disease resistance protein At5g66910"/>
    <property type="match status" value="1"/>
</dbReference>
<evidence type="ECO:0000256" key="4">
    <source>
        <dbReference type="ARBA" id="ARBA00022741"/>
    </source>
</evidence>
<evidence type="ECO:0000256" key="2">
    <source>
        <dbReference type="ARBA" id="ARBA00022614"/>
    </source>
</evidence>
<dbReference type="FunFam" id="3.40.50.300:FF:001091">
    <property type="entry name" value="Probable disease resistance protein At1g61300"/>
    <property type="match status" value="1"/>
</dbReference>
<dbReference type="GO" id="GO:0005524">
    <property type="term" value="F:ATP binding"/>
    <property type="evidence" value="ECO:0007669"/>
    <property type="project" value="UniProtKB-KW"/>
</dbReference>
<keyword evidence="3" id="KW-0677">Repeat</keyword>
<evidence type="ECO:0000256" key="6">
    <source>
        <dbReference type="ARBA" id="ARBA00022840"/>
    </source>
</evidence>
<evidence type="ECO:0000259" key="10">
    <source>
        <dbReference type="Pfam" id="PF23559"/>
    </source>
</evidence>
<feature type="domain" description="NB-ARC" evidence="8">
    <location>
        <begin position="455"/>
        <end position="618"/>
    </location>
</feature>
<dbReference type="InterPro" id="IPR036388">
    <property type="entry name" value="WH-like_DNA-bd_sf"/>
</dbReference>
<feature type="compositionally biased region" description="Low complexity" evidence="7">
    <location>
        <begin position="1340"/>
        <end position="1356"/>
    </location>
</feature>
<feature type="region of interest" description="Disordered" evidence="7">
    <location>
        <begin position="1276"/>
        <end position="1311"/>
    </location>
</feature>
<dbReference type="InterPro" id="IPR058922">
    <property type="entry name" value="WHD_DRP"/>
</dbReference>
<evidence type="ECO:0000256" key="7">
    <source>
        <dbReference type="SAM" id="MobiDB-lite"/>
    </source>
</evidence>
<dbReference type="InterPro" id="IPR050905">
    <property type="entry name" value="Plant_NBS-LRR"/>
</dbReference>
<dbReference type="EMBL" id="DQ513212">
    <property type="protein sequence ID" value="ABF81426.1"/>
    <property type="molecule type" value="mRNA"/>
</dbReference>
<dbReference type="FunFam" id="1.10.10.10:FF:000322">
    <property type="entry name" value="Probable disease resistance protein At1g63360"/>
    <property type="match status" value="1"/>
</dbReference>
<dbReference type="GO" id="GO:0006952">
    <property type="term" value="P:defense response"/>
    <property type="evidence" value="ECO:0007669"/>
    <property type="project" value="UniProtKB-KW"/>
</dbReference>
<dbReference type="InterPro" id="IPR032675">
    <property type="entry name" value="LRR_dom_sf"/>
</dbReference>
<dbReference type="Gene3D" id="3.80.10.10">
    <property type="entry name" value="Ribonuclease Inhibitor"/>
    <property type="match status" value="1"/>
</dbReference>
<protein>
    <submittedName>
        <fullName evidence="11">NBS-LRR type disease resistance protein</fullName>
    </submittedName>
</protein>
<name>Q19PN1_POPTR</name>
<dbReference type="PANTHER" id="PTHR33463">
    <property type="entry name" value="NB-ARC DOMAIN-CONTAINING PROTEIN-RELATED"/>
    <property type="match status" value="1"/>
</dbReference>
<dbReference type="GO" id="GO:0043531">
    <property type="term" value="F:ADP binding"/>
    <property type="evidence" value="ECO:0007669"/>
    <property type="project" value="InterPro"/>
</dbReference>
<feature type="region of interest" description="Disordered" evidence="7">
    <location>
        <begin position="383"/>
        <end position="403"/>
    </location>
</feature>
<evidence type="ECO:0000313" key="11">
    <source>
        <dbReference type="EMBL" id="ABF81426.1"/>
    </source>
</evidence>
<evidence type="ECO:0000259" key="9">
    <source>
        <dbReference type="Pfam" id="PF23247"/>
    </source>
</evidence>
<proteinExistence type="evidence at transcript level"/>